<evidence type="ECO:0000313" key="22">
    <source>
        <dbReference type="EMBL" id="CAB3261205.1"/>
    </source>
</evidence>
<keyword evidence="11" id="KW-0547">Nucleotide-binding</keyword>
<dbReference type="InterPro" id="IPR032263">
    <property type="entry name" value="Citrate-bd"/>
</dbReference>
<dbReference type="Pfam" id="PF24948">
    <property type="entry name" value="Citrate_synth_N"/>
    <property type="match status" value="1"/>
</dbReference>
<dbReference type="FunFam" id="3.40.50.720:FF:000024">
    <property type="entry name" value="Probable ATP-citrate synthase"/>
    <property type="match status" value="1"/>
</dbReference>
<evidence type="ECO:0000256" key="15">
    <source>
        <dbReference type="ARBA" id="ARBA00030151"/>
    </source>
</evidence>
<dbReference type="PROSITE" id="PS01216">
    <property type="entry name" value="SUCCINYL_COA_LIG_1"/>
    <property type="match status" value="1"/>
</dbReference>
<dbReference type="InterPro" id="IPR005811">
    <property type="entry name" value="SUCC_ACL_C"/>
</dbReference>
<dbReference type="Gene3D" id="3.30.470.110">
    <property type="match status" value="1"/>
</dbReference>
<evidence type="ECO:0000256" key="5">
    <source>
        <dbReference type="ARBA" id="ARBA00012639"/>
    </source>
</evidence>
<protein>
    <recommendedName>
        <fullName evidence="5">ATP citrate synthase</fullName>
        <ecNumber evidence="5">2.3.3.8</ecNumber>
    </recommendedName>
    <alternativeName>
        <fullName evidence="15">ATP-citrate (pro-S-)-lyase</fullName>
    </alternativeName>
    <alternativeName>
        <fullName evidence="16">Citrate cleavage enzyme</fullName>
    </alternativeName>
</protein>
<gene>
    <name evidence="22" type="ORF">APLA_LOCUS17360</name>
</gene>
<feature type="domain" description="CoA-binding" evidence="19">
    <location>
        <begin position="484"/>
        <end position="589"/>
    </location>
</feature>
<dbReference type="InterPro" id="IPR033847">
    <property type="entry name" value="Citrt_syn/SCS-alpha_CS"/>
</dbReference>
<evidence type="ECO:0000256" key="16">
    <source>
        <dbReference type="ARBA" id="ARBA00030982"/>
    </source>
</evidence>
<dbReference type="PANTHER" id="PTHR23118:SF42">
    <property type="entry name" value="ATP-CITRATE SYNTHASE"/>
    <property type="match status" value="1"/>
</dbReference>
<dbReference type="GO" id="GO:0003878">
    <property type="term" value="F:ATP citrate synthase activity"/>
    <property type="evidence" value="ECO:0007669"/>
    <property type="project" value="UniProtKB-EC"/>
</dbReference>
<dbReference type="PANTHER" id="PTHR23118">
    <property type="entry name" value="ATP-CITRATE SYNTHASE"/>
    <property type="match status" value="1"/>
</dbReference>
<dbReference type="Pfam" id="PF00549">
    <property type="entry name" value="Ligase_CoA"/>
    <property type="match status" value="1"/>
</dbReference>
<evidence type="ECO:0000259" key="20">
    <source>
        <dbReference type="Pfam" id="PF16114"/>
    </source>
</evidence>
<dbReference type="SUPFAM" id="SSF48256">
    <property type="entry name" value="Citrate synthase"/>
    <property type="match status" value="2"/>
</dbReference>
<dbReference type="Pfam" id="PF00285">
    <property type="entry name" value="Citrate_synt"/>
    <property type="match status" value="1"/>
</dbReference>
<dbReference type="GO" id="GO:0005829">
    <property type="term" value="C:cytosol"/>
    <property type="evidence" value="ECO:0007669"/>
    <property type="project" value="TreeGrafter"/>
</dbReference>
<dbReference type="PROSITE" id="PS01217">
    <property type="entry name" value="SUCCINYL_COA_LIG_3"/>
    <property type="match status" value="1"/>
</dbReference>
<evidence type="ECO:0000259" key="19">
    <source>
        <dbReference type="Pfam" id="PF02629"/>
    </source>
</evidence>
<dbReference type="Pfam" id="PF02629">
    <property type="entry name" value="CoA_binding"/>
    <property type="match status" value="1"/>
</dbReference>
<keyword evidence="8" id="KW-0597">Phosphoprotein</keyword>
<dbReference type="InterPro" id="IPR002020">
    <property type="entry name" value="Citrate_synthase"/>
</dbReference>
<dbReference type="Gene3D" id="3.40.50.261">
    <property type="entry name" value="Succinyl-CoA synthetase domains"/>
    <property type="match status" value="2"/>
</dbReference>
<dbReference type="FunFam" id="3.40.50.261:FF:000003">
    <property type="entry name" value="ATP-citrate synthase subunit"/>
    <property type="match status" value="1"/>
</dbReference>
<sequence length="1545" mass="168485">MSSKAIYEASGKDLINRHIASGTAIVPCRLATFEQSTIWEDELGKNPWLSKEQLVVKPDQLIKRRGKLGLVGVNKSAAEVRRWLSEHMNKEQIVGEAVGKLRHFIVEPFIKHEPSDEMYLCIQSGRRSDTILFHHQGGVDVGDVDALAIRLEVPVDTFPSGEEIERTLLKNVKSASNKRILTTFILALYRVYVDLYFTYMEINPIVVTNERIYLLDLAAKLDQTADFICAKNWGEITFPPPFGRDAYPEEAHIADLDAKSGASLKLTILNKSGRIWTMVAGGGASVVYTDTICELGGAAELANYGEYSGAPTESQTADYAKTIFSLMCREKHPNGKVLIIGGGIANFTNVADTFRGIITAIETYKDALIQYNITIFVRRGGPNYQEGLRQMREVGQRLRIPLYVFGPESNMTAIVGLALGQSPIPKEHQLDYAPKQLPKPQAAPKPKIELPELTQKLLDLVCSQAPTRQDLGQGISTAQTLFNDRTKAIIWGMQNRAIQGMLDFDYICRRSEPSVVAIVYPFTADHKQKYYFGNKEVFIPVFSDMDVAMRKHQEATVLVNFASLRSAYDSTMQAMQHPQINTIVIIAEGIPENMTRKIIKLADTRGVNIIGPATVGGIKPGCFKIGNTAGMIDNIIDSKLYRPGSVAYVSRSGGMSNELNNIISKEADGVCEGVAIGGDRYPGTTFIDHLLRYEADPNVKMLVLLGEVGGVEEYHVCKAIRDGIIKKPIVAWCIGTCSDMFTSEVQFGHAGSLAGSAMEKAVAKNAALKAFGASVPDSFDTLGVSVNKVYHKLVKEGKIIVKEEVEPPKVPMDYDWARKLGIIRKPAAFISTICDERGQELSYCGVPISQILERQLGIGGTISLLWFQRELPEWACKFFELVVIVCADHGPAVSGAHNTMVTARAGKDLISSVVSGLLTIVRTLSLSLSLSLMGRTTPWSPRAPARTSSPPSSAACSPSYVLSLSLSLSLMGRTTPWSPRAPARTSSPPSSAACSPSYVLSLSLSVTHGPHNTMVTARAGKDLISSVVSGLLTIVRTLSLSLSLTHGPHNTMVTARAGKDLISSVVSGLLTIVRTLSLSLSVTHGPHNTMVTARAGKDLISSVVSGLLTIVRTLSLSLSLSLMGRTTPWSPRAPARTSSPPSSAACSPSYVLSLSLSLCHSWAAQHHGHRARRQGPHLLRRQRPAHHRTYSLSLSLCHSWAAQHHGHRARRQGPHLLRRQRPAHHRTYSLSLSLSVTHGPHNTMVTARAGKDLISSVVSGLLTIVRTLSLSLSVTHGPHNTMVTARAGKDLISSVVSGLLTIVRTLSLSLSVTHGPHNTMVTARAGKDLISSVVSGLLTIVRTLSLSLSVTHGPHNTMVTARAGKDLISSVVSGLLTIGDRFGGALDRAAADFCAAYDRGQHPQEFVNEKRAKGELIMGIGHRVKSINNPDSRVRELKAYVTSRWPAWPVTRYALDVEAITTRKKPNLILNVDGIVAAAMVDMFRHCQLFTQEEGNNYIQMGSINAMFVLGRTIGLVGHYLDQKRMKQPLYRHPWDDITYMSPLN</sequence>
<comment type="function">
    <text evidence="17">Catalyzes the cleavage of citrate into oxaloacetate and acetyl-CoA, the latter serving as common substrate in multiple biochemical reactions in protein, carbohydrate and lipid metabolism.</text>
</comment>
<evidence type="ECO:0000256" key="14">
    <source>
        <dbReference type="ARBA" id="ARBA00023098"/>
    </source>
</evidence>
<proteinExistence type="inferred from homology"/>
<dbReference type="InterPro" id="IPR056749">
    <property type="entry name" value="Citrate_synth_N"/>
</dbReference>
<keyword evidence="6" id="KW-0963">Cytoplasm</keyword>
<dbReference type="EMBL" id="CADEBD010000959">
    <property type="protein sequence ID" value="CAB3261205.1"/>
    <property type="molecule type" value="Genomic_DNA"/>
</dbReference>
<dbReference type="Proteomes" id="UP000494256">
    <property type="component" value="Unassembled WGS sequence"/>
</dbReference>
<comment type="similarity">
    <text evidence="3">In the N-terminal section; belongs to the succinate/malate CoA ligase beta subunit family.</text>
</comment>
<comment type="subcellular location">
    <subcellularLocation>
        <location evidence="1">Cytoplasm</location>
    </subcellularLocation>
</comment>
<comment type="subunit">
    <text evidence="4">Homotetramer.</text>
</comment>
<name>A0A8S1BQ30_ARCPL</name>
<dbReference type="Gene3D" id="3.40.50.720">
    <property type="entry name" value="NAD(P)-binding Rossmann-like Domain"/>
    <property type="match status" value="1"/>
</dbReference>
<dbReference type="EC" id="2.3.3.8" evidence="5"/>
<accession>A0A8S1BQ30</accession>
<evidence type="ECO:0000256" key="2">
    <source>
        <dbReference type="ARBA" id="ARBA00005899"/>
    </source>
</evidence>
<comment type="similarity">
    <text evidence="2">In the C-terminal section; belongs to the succinate/malate CoA ligase alpha subunit family.</text>
</comment>
<keyword evidence="12" id="KW-0067">ATP-binding</keyword>
<evidence type="ECO:0000256" key="1">
    <source>
        <dbReference type="ARBA" id="ARBA00004496"/>
    </source>
</evidence>
<dbReference type="SUPFAM" id="SSF56059">
    <property type="entry name" value="Glutathione synthetase ATP-binding domain-like"/>
    <property type="match status" value="1"/>
</dbReference>
<dbReference type="GO" id="GO:0005524">
    <property type="term" value="F:ATP binding"/>
    <property type="evidence" value="ECO:0007669"/>
    <property type="project" value="UniProtKB-KW"/>
</dbReference>
<keyword evidence="7" id="KW-0444">Lipid biosynthesis</keyword>
<feature type="domain" description="ATP-citrate synthase citrate-binding" evidence="20">
    <location>
        <begin position="244"/>
        <end position="420"/>
    </location>
</feature>
<dbReference type="CDD" id="cd06100">
    <property type="entry name" value="CCL_ACL-C"/>
    <property type="match status" value="1"/>
</dbReference>
<feature type="domain" description="ATP-citrate synthase ATP-grasp" evidence="21">
    <location>
        <begin position="2"/>
        <end position="233"/>
    </location>
</feature>
<dbReference type="InterPro" id="IPR036291">
    <property type="entry name" value="NAD(P)-bd_dom_sf"/>
</dbReference>
<keyword evidence="9" id="KW-0808">Transferase</keyword>
<dbReference type="GO" id="GO:0046872">
    <property type="term" value="F:metal ion binding"/>
    <property type="evidence" value="ECO:0007669"/>
    <property type="project" value="UniProtKB-KW"/>
</dbReference>
<dbReference type="InterPro" id="IPR036969">
    <property type="entry name" value="Citrate_synthase_sf"/>
</dbReference>
<evidence type="ECO:0000256" key="3">
    <source>
        <dbReference type="ARBA" id="ARBA00010719"/>
    </source>
</evidence>
<dbReference type="Gene3D" id="1.10.230.10">
    <property type="entry name" value="Cytochrome P450-Terp, domain 2"/>
    <property type="match status" value="1"/>
</dbReference>
<evidence type="ECO:0000313" key="23">
    <source>
        <dbReference type="Proteomes" id="UP000494256"/>
    </source>
</evidence>
<evidence type="ECO:0000256" key="7">
    <source>
        <dbReference type="ARBA" id="ARBA00022516"/>
    </source>
</evidence>
<organism evidence="22 23">
    <name type="scientific">Arctia plantaginis</name>
    <name type="common">Wood tiger moth</name>
    <name type="synonym">Phalaena plantaginis</name>
    <dbReference type="NCBI Taxonomy" id="874455"/>
    <lineage>
        <taxon>Eukaryota</taxon>
        <taxon>Metazoa</taxon>
        <taxon>Ecdysozoa</taxon>
        <taxon>Arthropoda</taxon>
        <taxon>Hexapoda</taxon>
        <taxon>Insecta</taxon>
        <taxon>Pterygota</taxon>
        <taxon>Neoptera</taxon>
        <taxon>Endopterygota</taxon>
        <taxon>Lepidoptera</taxon>
        <taxon>Glossata</taxon>
        <taxon>Ditrysia</taxon>
        <taxon>Noctuoidea</taxon>
        <taxon>Erebidae</taxon>
        <taxon>Arctiinae</taxon>
        <taxon>Arctia</taxon>
    </lineage>
</organism>
<keyword evidence="13" id="KW-0460">Magnesium</keyword>
<evidence type="ECO:0000256" key="10">
    <source>
        <dbReference type="ARBA" id="ARBA00022723"/>
    </source>
</evidence>
<evidence type="ECO:0000256" key="12">
    <source>
        <dbReference type="ARBA" id="ARBA00022840"/>
    </source>
</evidence>
<evidence type="ECO:0000256" key="13">
    <source>
        <dbReference type="ARBA" id="ARBA00022842"/>
    </source>
</evidence>
<evidence type="ECO:0000256" key="9">
    <source>
        <dbReference type="ARBA" id="ARBA00022679"/>
    </source>
</evidence>
<evidence type="ECO:0000256" key="17">
    <source>
        <dbReference type="ARBA" id="ARBA00093367"/>
    </source>
</evidence>
<dbReference type="InterPro" id="IPR016102">
    <property type="entry name" value="Succinyl-CoA_synth-like"/>
</dbReference>
<dbReference type="Pfam" id="PF16114">
    <property type="entry name" value="Citrate_bind"/>
    <property type="match status" value="1"/>
</dbReference>
<evidence type="ECO:0000256" key="6">
    <source>
        <dbReference type="ARBA" id="ARBA00022490"/>
    </source>
</evidence>
<comment type="caution">
    <text evidence="22">The sequence shown here is derived from an EMBL/GenBank/DDBJ whole genome shotgun (WGS) entry which is preliminary data.</text>
</comment>
<reference evidence="22 23" key="1">
    <citation type="submission" date="2020-04" db="EMBL/GenBank/DDBJ databases">
        <authorList>
            <person name="Wallbank WR R."/>
            <person name="Pardo Diaz C."/>
            <person name="Kozak K."/>
            <person name="Martin S."/>
            <person name="Jiggins C."/>
            <person name="Moest M."/>
            <person name="Warren A I."/>
            <person name="Byers J.R.P. K."/>
            <person name="Montejo-Kovacevich G."/>
            <person name="Yen C E."/>
        </authorList>
    </citation>
    <scope>NUCLEOTIDE SEQUENCE [LARGE SCALE GENOMIC DNA]</scope>
</reference>
<dbReference type="GO" id="GO:0006633">
    <property type="term" value="P:fatty acid biosynthetic process"/>
    <property type="evidence" value="ECO:0007669"/>
    <property type="project" value="TreeGrafter"/>
</dbReference>
<dbReference type="SUPFAM" id="SSF51735">
    <property type="entry name" value="NAD(P)-binding Rossmann-fold domains"/>
    <property type="match status" value="1"/>
</dbReference>
<evidence type="ECO:0000256" key="11">
    <source>
        <dbReference type="ARBA" id="ARBA00022741"/>
    </source>
</evidence>
<dbReference type="FunFam" id="3.40.50.261:FF:000004">
    <property type="entry name" value="ATP-citrate synthase subunit"/>
    <property type="match status" value="1"/>
</dbReference>
<dbReference type="InterPro" id="IPR016143">
    <property type="entry name" value="Citrate_synth-like_sm_a-sub"/>
</dbReference>
<feature type="domain" description="ATP-citrate synthase/succinyl-CoA ligase C-terminal" evidence="18">
    <location>
        <begin position="649"/>
        <end position="771"/>
    </location>
</feature>
<evidence type="ECO:0000259" key="21">
    <source>
        <dbReference type="Pfam" id="PF24948"/>
    </source>
</evidence>
<dbReference type="InterPro" id="IPR017866">
    <property type="entry name" value="Succ-CoA_synthase_bsu_CS"/>
</dbReference>
<dbReference type="SUPFAM" id="SSF52210">
    <property type="entry name" value="Succinyl-CoA synthetase domains"/>
    <property type="match status" value="1"/>
</dbReference>
<keyword evidence="14" id="KW-0443">Lipid metabolism</keyword>
<keyword evidence="10" id="KW-0479">Metal-binding</keyword>
<evidence type="ECO:0000256" key="8">
    <source>
        <dbReference type="ARBA" id="ARBA00022553"/>
    </source>
</evidence>
<dbReference type="OrthoDB" id="9909311at2759"/>
<evidence type="ECO:0000256" key="4">
    <source>
        <dbReference type="ARBA" id="ARBA00011881"/>
    </source>
</evidence>
<dbReference type="GO" id="GO:0006085">
    <property type="term" value="P:acetyl-CoA biosynthetic process"/>
    <property type="evidence" value="ECO:0007669"/>
    <property type="project" value="TreeGrafter"/>
</dbReference>
<dbReference type="InterPro" id="IPR003781">
    <property type="entry name" value="CoA-bd"/>
</dbReference>
<evidence type="ECO:0000259" key="18">
    <source>
        <dbReference type="Pfam" id="PF00549"/>
    </source>
</evidence>